<organism evidence="4 5">
    <name type="scientific">candidate division MSBL1 archaeon SCGC-AAA259M10</name>
    <dbReference type="NCBI Taxonomy" id="1698270"/>
    <lineage>
        <taxon>Archaea</taxon>
        <taxon>Methanobacteriati</taxon>
        <taxon>Methanobacteriota</taxon>
        <taxon>candidate division MSBL1</taxon>
    </lineage>
</organism>
<dbReference type="Pfam" id="PF07883">
    <property type="entry name" value="Cupin_2"/>
    <property type="match status" value="1"/>
</dbReference>
<dbReference type="GO" id="GO:0046872">
    <property type="term" value="F:metal ion binding"/>
    <property type="evidence" value="ECO:0007669"/>
    <property type="project" value="UniProtKB-KW"/>
</dbReference>
<gene>
    <name evidence="4" type="ORF">AKJ40_01740</name>
</gene>
<name>A0A133V1A8_9EURY</name>
<keyword evidence="1" id="KW-0479">Metal-binding</keyword>
<evidence type="ECO:0000259" key="3">
    <source>
        <dbReference type="Pfam" id="PF07883"/>
    </source>
</evidence>
<dbReference type="Proteomes" id="UP000070341">
    <property type="component" value="Unassembled WGS sequence"/>
</dbReference>
<accession>A0A133V1A8</accession>
<feature type="domain" description="Cupin type-2" evidence="3">
    <location>
        <begin position="42"/>
        <end position="108"/>
    </location>
</feature>
<evidence type="ECO:0000256" key="2">
    <source>
        <dbReference type="SAM" id="MobiDB-lite"/>
    </source>
</evidence>
<evidence type="ECO:0000256" key="1">
    <source>
        <dbReference type="ARBA" id="ARBA00022723"/>
    </source>
</evidence>
<dbReference type="EMBL" id="LHXU01000017">
    <property type="protein sequence ID" value="KXB00201.1"/>
    <property type="molecule type" value="Genomic_DNA"/>
</dbReference>
<dbReference type="PANTHER" id="PTHR35848:SF6">
    <property type="entry name" value="CUPIN TYPE-2 DOMAIN-CONTAINING PROTEIN"/>
    <property type="match status" value="1"/>
</dbReference>
<evidence type="ECO:0000313" key="4">
    <source>
        <dbReference type="EMBL" id="KXB00201.1"/>
    </source>
</evidence>
<proteinExistence type="predicted"/>
<dbReference type="AlphaFoldDB" id="A0A133V1A8"/>
<dbReference type="InterPro" id="IPR013096">
    <property type="entry name" value="Cupin_2"/>
</dbReference>
<dbReference type="PANTHER" id="PTHR35848">
    <property type="entry name" value="OXALATE-BINDING PROTEIN"/>
    <property type="match status" value="1"/>
</dbReference>
<dbReference type="SUPFAM" id="SSF51182">
    <property type="entry name" value="RmlC-like cupins"/>
    <property type="match status" value="1"/>
</dbReference>
<feature type="region of interest" description="Disordered" evidence="2">
    <location>
        <begin position="1"/>
        <end position="32"/>
    </location>
</feature>
<dbReference type="InterPro" id="IPR014710">
    <property type="entry name" value="RmlC-like_jellyroll"/>
</dbReference>
<reference evidence="4 5" key="1">
    <citation type="journal article" date="2016" name="Sci. Rep.">
        <title>Metabolic traits of an uncultured archaeal lineage -MSBL1- from brine pools of the Red Sea.</title>
        <authorList>
            <person name="Mwirichia R."/>
            <person name="Alam I."/>
            <person name="Rashid M."/>
            <person name="Vinu M."/>
            <person name="Ba-Alawi W."/>
            <person name="Anthony Kamau A."/>
            <person name="Kamanda Ngugi D."/>
            <person name="Goker M."/>
            <person name="Klenk H.P."/>
            <person name="Bajic V."/>
            <person name="Stingl U."/>
        </authorList>
    </citation>
    <scope>NUCLEOTIDE SEQUENCE [LARGE SCALE GENOMIC DNA]</scope>
    <source>
        <strain evidence="4">SCGC-AAA259M10</strain>
    </source>
</reference>
<keyword evidence="5" id="KW-1185">Reference proteome</keyword>
<dbReference type="InterPro" id="IPR051610">
    <property type="entry name" value="GPI/OXD"/>
</dbReference>
<dbReference type="InterPro" id="IPR011051">
    <property type="entry name" value="RmlC_Cupin_sf"/>
</dbReference>
<comment type="caution">
    <text evidence="4">The sequence shown here is derived from an EMBL/GenBank/DDBJ whole genome shotgun (WGS) entry which is preliminary data.</text>
</comment>
<evidence type="ECO:0000313" key="5">
    <source>
        <dbReference type="Proteomes" id="UP000070341"/>
    </source>
</evidence>
<dbReference type="Gene3D" id="2.60.120.10">
    <property type="entry name" value="Jelly Rolls"/>
    <property type="match status" value="1"/>
</dbReference>
<protein>
    <recommendedName>
        <fullName evidence="3">Cupin type-2 domain-containing protein</fullName>
    </recommendedName>
</protein>
<sequence>MKNQENVEPVAEPPKHPETDSWPLISPDTGGSENIMFQISETRPGGAALSHRHPNREHVFYVLSGHGTATVGDESFDVDPGDAYYVPKDVEHGIKSRTRETLKLIVVFFPAEGELI</sequence>